<evidence type="ECO:0000313" key="3">
    <source>
        <dbReference type="EMBL" id="SFH72887.1"/>
    </source>
</evidence>
<evidence type="ECO:0000313" key="4">
    <source>
        <dbReference type="Proteomes" id="UP000199518"/>
    </source>
</evidence>
<sequence>MLRWFALYSLLTVAVSSNLLADTPPETEQETPVARLAEAPMPLPYSYDAVLTQAPTLTATEHLQEAVRHLQEAGFPEDAARIQRQLDEVLETKLSELATKRKQIEDLKASVAALELEVGAASQYLVECISGELDLTTLHRNGGSWNSLLDGDGKKKLLLDDELLISSGPVDREKCSVLLGDLFGNGTAKVLTDVRLAAIADQPQAYVSGINVPVIQQTTGGTPLVGYQPVGEVLTATVTPVGGNKVRVKFSLTLSMQTARTISTADGRQIPEIDSHLLQAEVELKPDQTMLLVSPMQNKDGQVLWFAAVNVSPLRPHTSKAVEHESEQPTQVR</sequence>
<evidence type="ECO:0000256" key="2">
    <source>
        <dbReference type="SAM" id="SignalP"/>
    </source>
</evidence>
<name>A0A1I3CEE4_9PLAN</name>
<protein>
    <submittedName>
        <fullName evidence="3">Uncharacterized protein</fullName>
    </submittedName>
</protein>
<proteinExistence type="predicted"/>
<reference evidence="4" key="1">
    <citation type="submission" date="2016-10" db="EMBL/GenBank/DDBJ databases">
        <authorList>
            <person name="Varghese N."/>
            <person name="Submissions S."/>
        </authorList>
    </citation>
    <scope>NUCLEOTIDE SEQUENCE [LARGE SCALE GENOMIC DNA]</scope>
    <source>
        <strain evidence="4">DSM 26348</strain>
    </source>
</reference>
<keyword evidence="1" id="KW-0175">Coiled coil</keyword>
<dbReference type="RefSeq" id="WP_092047932.1">
    <property type="nucleotide sequence ID" value="NZ_FOQD01000002.1"/>
</dbReference>
<accession>A0A1I3CEE4</accession>
<dbReference type="EMBL" id="FOQD01000002">
    <property type="protein sequence ID" value="SFH72887.1"/>
    <property type="molecule type" value="Genomic_DNA"/>
</dbReference>
<dbReference type="AlphaFoldDB" id="A0A1I3CEE4"/>
<dbReference type="STRING" id="1576369.SAMN05421753_102246"/>
<organism evidence="3 4">
    <name type="scientific">Planctomicrobium piriforme</name>
    <dbReference type="NCBI Taxonomy" id="1576369"/>
    <lineage>
        <taxon>Bacteria</taxon>
        <taxon>Pseudomonadati</taxon>
        <taxon>Planctomycetota</taxon>
        <taxon>Planctomycetia</taxon>
        <taxon>Planctomycetales</taxon>
        <taxon>Planctomycetaceae</taxon>
        <taxon>Planctomicrobium</taxon>
    </lineage>
</organism>
<gene>
    <name evidence="3" type="ORF">SAMN05421753_102246</name>
</gene>
<feature type="signal peptide" evidence="2">
    <location>
        <begin position="1"/>
        <end position="21"/>
    </location>
</feature>
<keyword evidence="2" id="KW-0732">Signal</keyword>
<evidence type="ECO:0000256" key="1">
    <source>
        <dbReference type="SAM" id="Coils"/>
    </source>
</evidence>
<dbReference type="OrthoDB" id="215730at2"/>
<feature type="chain" id="PRO_5011698900" evidence="2">
    <location>
        <begin position="22"/>
        <end position="333"/>
    </location>
</feature>
<dbReference type="Proteomes" id="UP000199518">
    <property type="component" value="Unassembled WGS sequence"/>
</dbReference>
<feature type="coiled-coil region" evidence="1">
    <location>
        <begin position="90"/>
        <end position="117"/>
    </location>
</feature>
<keyword evidence="4" id="KW-1185">Reference proteome</keyword>